<dbReference type="RefSeq" id="WP_070816789.1">
    <property type="nucleotide sequence ID" value="NZ_JAAUVV010000009.1"/>
</dbReference>
<comment type="caution">
    <text evidence="1">The sequence shown here is derived from an EMBL/GenBank/DDBJ whole genome shotgun (WGS) entry which is preliminary data.</text>
</comment>
<proteinExistence type="predicted"/>
<name>A0AAP6XMA7_9CORY</name>
<dbReference type="InterPro" id="IPR016181">
    <property type="entry name" value="Acyl_CoA_acyltransferase"/>
</dbReference>
<dbReference type="AlphaFoldDB" id="A0AAP6XMA7"/>
<organism evidence="1 2">
    <name type="scientific">Corynebacterium coyleae</name>
    <dbReference type="NCBI Taxonomy" id="53374"/>
    <lineage>
        <taxon>Bacteria</taxon>
        <taxon>Bacillati</taxon>
        <taxon>Actinomycetota</taxon>
        <taxon>Actinomycetes</taxon>
        <taxon>Mycobacteriales</taxon>
        <taxon>Corynebacteriaceae</taxon>
        <taxon>Corynebacterium</taxon>
    </lineage>
</organism>
<dbReference type="SUPFAM" id="SSF55729">
    <property type="entry name" value="Acyl-CoA N-acyltransferases (Nat)"/>
    <property type="match status" value="1"/>
</dbReference>
<evidence type="ECO:0000313" key="1">
    <source>
        <dbReference type="EMBL" id="NJJ03878.1"/>
    </source>
</evidence>
<evidence type="ECO:0000313" key="2">
    <source>
        <dbReference type="Proteomes" id="UP000591626"/>
    </source>
</evidence>
<reference evidence="1 2" key="1">
    <citation type="submission" date="2020-03" db="EMBL/GenBank/DDBJ databases">
        <title>Draft genome sequences of bacterial isolates from the female urobiome.</title>
        <authorList>
            <person name="Miller-Ensminger T."/>
            <person name="Wolfe A.J."/>
            <person name="Putonti C."/>
        </authorList>
    </citation>
    <scope>NUCLEOTIDE SEQUENCE [LARGE SCALE GENOMIC DNA]</scope>
    <source>
        <strain evidence="1 2">UMB8490</strain>
    </source>
</reference>
<dbReference type="Gene3D" id="3.40.630.30">
    <property type="match status" value="1"/>
</dbReference>
<dbReference type="EMBL" id="JAAUVV010000009">
    <property type="protein sequence ID" value="NJJ03878.1"/>
    <property type="molecule type" value="Genomic_DNA"/>
</dbReference>
<dbReference type="Proteomes" id="UP000591626">
    <property type="component" value="Unassembled WGS sequence"/>
</dbReference>
<sequence length="317" mass="34995">MDNELLAQMTRAYEAWMPRQLRDWYPRDERLRLARKEMRPHAEHVANREFGVGFRDHLNSIDGPNVKDPLAWANRHVKFADGHWCVAGIRFLGLDPKKPFVHVVATSVPPELDGLAPYAQHLHNEFADFAPVAIRFELPNPPERADVDQWIVAALISELRAAPRRPQSHLVRLIPAAPEEMTGYADEVLGNVVKQTPEVATWTEAATLPQLQSCAETGALCAVEVGGKRAGVIAAARDDANGMRGFQVYEFLLDDHARGRGLAPAAMQHLCSVLPAQLGDTLWGTIHAGNGPSLGNALAVGREKIAAFVWVERRGDL</sequence>
<accession>A0AAP6XMA7</accession>
<evidence type="ECO:0008006" key="3">
    <source>
        <dbReference type="Google" id="ProtNLM"/>
    </source>
</evidence>
<protein>
    <recommendedName>
        <fullName evidence="3">N-acetyltransferase domain-containing protein</fullName>
    </recommendedName>
</protein>
<gene>
    <name evidence="1" type="ORF">HC138_05865</name>
</gene>